<sequence>MLCNRQIIVLSTLLISVINAGSIKVELGTPTDQCGKYTSAGLEYLEITHVRVMDSIHDYNLQHSQKLVNHTIGPNQEQGPFMIVGVRAKKQMLSGPIDYRYNEQVMRMVENNFLNASTLATEKFVHNRHIHVKDIQLNNVMGYSGYDPVQCGNVMFCFLRDSSPITVYI</sequence>
<protein>
    <submittedName>
        <fullName evidence="3">Uncharacterized protein</fullName>
    </submittedName>
</protein>
<name>A0A1I7UID1_9PELO</name>
<organism evidence="2 3">
    <name type="scientific">Caenorhabditis tropicalis</name>
    <dbReference type="NCBI Taxonomy" id="1561998"/>
    <lineage>
        <taxon>Eukaryota</taxon>
        <taxon>Metazoa</taxon>
        <taxon>Ecdysozoa</taxon>
        <taxon>Nematoda</taxon>
        <taxon>Chromadorea</taxon>
        <taxon>Rhabditida</taxon>
        <taxon>Rhabditina</taxon>
        <taxon>Rhabditomorpha</taxon>
        <taxon>Rhabditoidea</taxon>
        <taxon>Rhabditidae</taxon>
        <taxon>Peloderinae</taxon>
        <taxon>Caenorhabditis</taxon>
    </lineage>
</organism>
<dbReference type="Proteomes" id="UP000095282">
    <property type="component" value="Unplaced"/>
</dbReference>
<dbReference type="eggNOG" id="ENOG502TIQV">
    <property type="taxonomic scope" value="Eukaryota"/>
</dbReference>
<feature type="chain" id="PRO_5009308913" evidence="1">
    <location>
        <begin position="21"/>
        <end position="169"/>
    </location>
</feature>
<dbReference type="AlphaFoldDB" id="A0A1I7UID1"/>
<feature type="signal peptide" evidence="1">
    <location>
        <begin position="1"/>
        <end position="20"/>
    </location>
</feature>
<dbReference type="WBParaSite" id="Csp11.Scaffold629.g9627.t1">
    <property type="protein sequence ID" value="Csp11.Scaffold629.g9627.t1"/>
    <property type="gene ID" value="Csp11.Scaffold629.g9627"/>
</dbReference>
<accession>A0A1I7UID1</accession>
<evidence type="ECO:0000313" key="3">
    <source>
        <dbReference type="WBParaSite" id="Csp11.Scaffold629.g9627.t1"/>
    </source>
</evidence>
<reference evidence="3" key="1">
    <citation type="submission" date="2016-11" db="UniProtKB">
        <authorList>
            <consortium name="WormBaseParasite"/>
        </authorList>
    </citation>
    <scope>IDENTIFICATION</scope>
</reference>
<proteinExistence type="predicted"/>
<evidence type="ECO:0000256" key="1">
    <source>
        <dbReference type="SAM" id="SignalP"/>
    </source>
</evidence>
<keyword evidence="1" id="KW-0732">Signal</keyword>
<keyword evidence="2" id="KW-1185">Reference proteome</keyword>
<evidence type="ECO:0000313" key="2">
    <source>
        <dbReference type="Proteomes" id="UP000095282"/>
    </source>
</evidence>